<name>A0A7X4VWQ5_9GAMM</name>
<reference evidence="1 2" key="1">
    <citation type="submission" date="2019-12" db="EMBL/GenBank/DDBJ databases">
        <title>Draft genome sequencing of Halomonas icarensis D1-1.</title>
        <authorList>
            <person name="Pandiyan K."/>
            <person name="Kushwaha P."/>
            <person name="Gowdham M."/>
            <person name="Chakdar H."/>
            <person name="Singh A."/>
            <person name="Kumar M."/>
            <person name="Saxena A.K."/>
        </authorList>
    </citation>
    <scope>NUCLEOTIDE SEQUENCE [LARGE SCALE GENOMIC DNA]</scope>
    <source>
        <strain evidence="1 2">D1-1</strain>
    </source>
</reference>
<dbReference type="RefSeq" id="WP_161422359.1">
    <property type="nucleotide sequence ID" value="NZ_JARWMY010000014.1"/>
</dbReference>
<gene>
    <name evidence="1" type="ORF">GRB80_01890</name>
</gene>
<dbReference type="EMBL" id="WUTS01000001">
    <property type="protein sequence ID" value="NAW11591.1"/>
    <property type="molecule type" value="Genomic_DNA"/>
</dbReference>
<comment type="caution">
    <text evidence="1">The sequence shown here is derived from an EMBL/GenBank/DDBJ whole genome shotgun (WGS) entry which is preliminary data.</text>
</comment>
<sequence>MQRTHVLGLTLALLLILWLAALPAAASSLQIEIAQRDLTPQPRVLALKPASAANVFAAVEAIEPDGRALLADRFTLIFPRRPKALEALREGWRLVAATNYRHPSTPHPALPLYRHGLMARVVTIASQEGRWSLELEHVELKEIIESGSLSITAAAHFASSDEGFADERLFPEGRFYPEWRWLDASFATDTQDPECLPGDLTADLHTTFALTAIAEVEARYVGTLALEHSWEFQGGALKSAQLESYVCQASQLQLTIGDNIEEVVPLWHRSYGPTFHMVGWLPLMLEVKGKLGFRLMTSGELALGDPLISLHEATGILTLKDDNWDWASPPSQSGMEFSYPRLRMDSKVEASLGLLPRLELILYSMTGPYMQAESSRTINWQPPAPPEASRSFSLMGGITHRTSRWGSWSDKQFVTWPIAQEDGE</sequence>
<dbReference type="Proteomes" id="UP000448235">
    <property type="component" value="Unassembled WGS sequence"/>
</dbReference>
<proteinExistence type="predicted"/>
<dbReference type="AlphaFoldDB" id="A0A7X4VWQ5"/>
<organism evidence="1 2">
    <name type="scientific">Halomonas icarae</name>
    <dbReference type="NCBI Taxonomy" id="2691040"/>
    <lineage>
        <taxon>Bacteria</taxon>
        <taxon>Pseudomonadati</taxon>
        <taxon>Pseudomonadota</taxon>
        <taxon>Gammaproteobacteria</taxon>
        <taxon>Oceanospirillales</taxon>
        <taxon>Halomonadaceae</taxon>
        <taxon>Halomonas</taxon>
    </lineage>
</organism>
<keyword evidence="2" id="KW-1185">Reference proteome</keyword>
<evidence type="ECO:0000313" key="2">
    <source>
        <dbReference type="Proteomes" id="UP000448235"/>
    </source>
</evidence>
<protein>
    <submittedName>
        <fullName evidence="1">Uncharacterized protein</fullName>
    </submittedName>
</protein>
<evidence type="ECO:0000313" key="1">
    <source>
        <dbReference type="EMBL" id="NAW11591.1"/>
    </source>
</evidence>
<accession>A0A7X4VWQ5</accession>